<accession>A0AAU9GB19</accession>
<evidence type="ECO:0000313" key="2">
    <source>
        <dbReference type="EMBL" id="BFG04797.1"/>
    </source>
</evidence>
<keyword evidence="1" id="KW-0732">Signal</keyword>
<reference evidence="2 3" key="1">
    <citation type="submission" date="2024-02" db="EMBL/GenBank/DDBJ databases">
        <title>A chromosome-level genome assembly of Drosophila madeirensis, a fruit fly species endemic to Madeira island.</title>
        <authorList>
            <person name="Tomihara K."/>
            <person name="Llopart A."/>
            <person name="Yamamoto D."/>
        </authorList>
    </citation>
    <scope>NUCLEOTIDE SEQUENCE [LARGE SCALE GENOMIC DNA]</scope>
    <source>
        <strain evidence="2 3">RF1</strain>
    </source>
</reference>
<dbReference type="EMBL" id="AP029267">
    <property type="protein sequence ID" value="BFG04797.1"/>
    <property type="molecule type" value="Genomic_DNA"/>
</dbReference>
<feature type="chain" id="PRO_5043829644" evidence="1">
    <location>
        <begin position="26"/>
        <end position="97"/>
    </location>
</feature>
<dbReference type="Proteomes" id="UP001500889">
    <property type="component" value="Chromosome E"/>
</dbReference>
<protein>
    <submittedName>
        <fullName evidence="2">Uncharacterized protein</fullName>
    </submittedName>
</protein>
<gene>
    <name evidence="2" type="ORF">DMAD_03670</name>
</gene>
<evidence type="ECO:0000256" key="1">
    <source>
        <dbReference type="SAM" id="SignalP"/>
    </source>
</evidence>
<sequence length="97" mass="10696">MMANTYVKYWLLAALLLPLLGCCQGLHSFCGPQGVCLQRNAPCTLVVTNPNCEEREKCCIFKREDNVVYGIPDELFYYNQLAVNISGLPRGVSGGGH</sequence>
<name>A0AAU9GB19_DROMD</name>
<organism evidence="2 3">
    <name type="scientific">Drosophila madeirensis</name>
    <name type="common">Fruit fly</name>
    <dbReference type="NCBI Taxonomy" id="30013"/>
    <lineage>
        <taxon>Eukaryota</taxon>
        <taxon>Metazoa</taxon>
        <taxon>Ecdysozoa</taxon>
        <taxon>Arthropoda</taxon>
        <taxon>Hexapoda</taxon>
        <taxon>Insecta</taxon>
        <taxon>Pterygota</taxon>
        <taxon>Neoptera</taxon>
        <taxon>Endopterygota</taxon>
        <taxon>Diptera</taxon>
        <taxon>Brachycera</taxon>
        <taxon>Muscomorpha</taxon>
        <taxon>Ephydroidea</taxon>
        <taxon>Drosophilidae</taxon>
        <taxon>Drosophila</taxon>
        <taxon>Sophophora</taxon>
    </lineage>
</organism>
<keyword evidence="3" id="KW-1185">Reference proteome</keyword>
<proteinExistence type="predicted"/>
<evidence type="ECO:0000313" key="3">
    <source>
        <dbReference type="Proteomes" id="UP001500889"/>
    </source>
</evidence>
<dbReference type="AlphaFoldDB" id="A0AAU9GB19"/>
<feature type="signal peptide" evidence="1">
    <location>
        <begin position="1"/>
        <end position="25"/>
    </location>
</feature>